<keyword evidence="2" id="KW-1185">Reference proteome</keyword>
<dbReference type="CDD" id="cd15482">
    <property type="entry name" value="Sialidase_non-viral"/>
    <property type="match status" value="1"/>
</dbReference>
<dbReference type="EMBL" id="CP036272">
    <property type="protein sequence ID" value="QDT62627.1"/>
    <property type="molecule type" value="Genomic_DNA"/>
</dbReference>
<dbReference type="InterPro" id="IPR015943">
    <property type="entry name" value="WD40/YVTN_repeat-like_dom_sf"/>
</dbReference>
<gene>
    <name evidence="1" type="ORF">SV7mr_51770</name>
</gene>
<dbReference type="Gene3D" id="2.130.10.10">
    <property type="entry name" value="YVTN repeat-like/Quinoprotein amine dehydrogenase"/>
    <property type="match status" value="1"/>
</dbReference>
<protein>
    <recommendedName>
        <fullName evidence="3">Ycf48-like protein</fullName>
    </recommendedName>
</protein>
<evidence type="ECO:0000313" key="2">
    <source>
        <dbReference type="Proteomes" id="UP000315003"/>
    </source>
</evidence>
<organism evidence="1 2">
    <name type="scientific">Stieleria bergensis</name>
    <dbReference type="NCBI Taxonomy" id="2528025"/>
    <lineage>
        <taxon>Bacteria</taxon>
        <taxon>Pseudomonadati</taxon>
        <taxon>Planctomycetota</taxon>
        <taxon>Planctomycetia</taxon>
        <taxon>Pirellulales</taxon>
        <taxon>Pirellulaceae</taxon>
        <taxon>Stieleria</taxon>
    </lineage>
</organism>
<evidence type="ECO:0000313" key="1">
    <source>
        <dbReference type="EMBL" id="QDT62627.1"/>
    </source>
</evidence>
<proteinExistence type="predicted"/>
<dbReference type="Proteomes" id="UP000315003">
    <property type="component" value="Chromosome"/>
</dbReference>
<dbReference type="AlphaFoldDB" id="A0A517T2L8"/>
<accession>A0A517T2L8</accession>
<sequence>MEPGIKDDFHDVWIDANDANRMIATCDGGVQVTLNGGLSWSQQYTQKISQIYRVHTDDQFPYNVYGNSQDILAYKVPSASRWGGISGYETTIVGNGETGDVIPNPNDPNIVYSMASGTPLGGGSPFTKNNLTTGQSEVRNISPEPIFGQNASDLKFRFQWDSPFIISQHDPNTIYACAQVVFRTRDEGMNWEQISPDLTRNHPDKQVITGTPWLPEYFGQEIYSTITRLAESPLQKGVLWAGSDDGMIHVTMDGGQRWQDRSIPELPDYAYIRSLEASPHDAGTLYVAISRYNTADDYAPYVFKTTDFGKTWTSINGDLPKDLPTYTLREDPQVKGLLYLATDRGVMASVDDGTTWKSIRKKMPVVPITDLRVKDNDLVVATNGRGFWVLDDLTPLRECCQQVADQPAYLYSVQDHTRFGFSWWMSYAPGGDPGGMKKYFIQNMRPSHIYYELGVVNGEKKRKFVDAGDAKPLGVMMYFRLVEGVKDVSITILDESGDQIITYGQNQLRLRYAAPGDDAHDAGLNRFVWDMRYPAPPTVPNRPPTPILPIAKPGTYTARLTVDGVSQERQFELRINPNEPYTREQTDARMVFWLDLHQTVIKNTNNVIAALELSEASAAQVKALQGKGVDATVLAEAEKQSQIIAEAASTYESAFVPTGRTLAETINLPAKAFSKLTWLHQMMEMTEGPVTGGMKAKYAAIQQELQAATEAYQNAVKPAAAKLNALSQ</sequence>
<evidence type="ECO:0008006" key="3">
    <source>
        <dbReference type="Google" id="ProtNLM"/>
    </source>
</evidence>
<dbReference type="SUPFAM" id="SSF110296">
    <property type="entry name" value="Oligoxyloglucan reducing end-specific cellobiohydrolase"/>
    <property type="match status" value="1"/>
</dbReference>
<reference evidence="1 2" key="1">
    <citation type="submission" date="2019-02" db="EMBL/GenBank/DDBJ databases">
        <title>Deep-cultivation of Planctomycetes and their phenomic and genomic characterization uncovers novel biology.</title>
        <authorList>
            <person name="Wiegand S."/>
            <person name="Jogler M."/>
            <person name="Boedeker C."/>
            <person name="Pinto D."/>
            <person name="Vollmers J."/>
            <person name="Rivas-Marin E."/>
            <person name="Kohn T."/>
            <person name="Peeters S.H."/>
            <person name="Heuer A."/>
            <person name="Rast P."/>
            <person name="Oberbeckmann S."/>
            <person name="Bunk B."/>
            <person name="Jeske O."/>
            <person name="Meyerdierks A."/>
            <person name="Storesund J.E."/>
            <person name="Kallscheuer N."/>
            <person name="Luecker S."/>
            <person name="Lage O.M."/>
            <person name="Pohl T."/>
            <person name="Merkel B.J."/>
            <person name="Hornburger P."/>
            <person name="Mueller R.-W."/>
            <person name="Bruemmer F."/>
            <person name="Labrenz M."/>
            <person name="Spormann A.M."/>
            <person name="Op den Camp H."/>
            <person name="Overmann J."/>
            <person name="Amann R."/>
            <person name="Jetten M.S.M."/>
            <person name="Mascher T."/>
            <person name="Medema M.H."/>
            <person name="Devos D.P."/>
            <person name="Kaster A.-K."/>
            <person name="Ovreas L."/>
            <person name="Rohde M."/>
            <person name="Galperin M.Y."/>
            <person name="Jogler C."/>
        </authorList>
    </citation>
    <scope>NUCLEOTIDE SEQUENCE [LARGE SCALE GENOMIC DNA]</scope>
    <source>
        <strain evidence="1 2">SV_7m_r</strain>
    </source>
</reference>
<name>A0A517T2L8_9BACT</name>